<evidence type="ECO:0000256" key="5">
    <source>
        <dbReference type="ARBA" id="ARBA00023002"/>
    </source>
</evidence>
<dbReference type="PANTHER" id="PTHR11921:SF36">
    <property type="entry name" value="FUMARATE REDUCTASE IRON-SULFUR SUBUNIT"/>
    <property type="match status" value="1"/>
</dbReference>
<dbReference type="GO" id="GO:0009055">
    <property type="term" value="F:electron transfer activity"/>
    <property type="evidence" value="ECO:0007669"/>
    <property type="project" value="InterPro"/>
</dbReference>
<dbReference type="InterPro" id="IPR009051">
    <property type="entry name" value="Helical_ferredxn"/>
</dbReference>
<dbReference type="GO" id="GO:0051539">
    <property type="term" value="F:4 iron, 4 sulfur cluster binding"/>
    <property type="evidence" value="ECO:0007669"/>
    <property type="project" value="UniProtKB-KW"/>
</dbReference>
<evidence type="ECO:0000256" key="6">
    <source>
        <dbReference type="ARBA" id="ARBA00023004"/>
    </source>
</evidence>
<keyword evidence="10" id="KW-0003">3Fe-4S</keyword>
<feature type="domain" description="4Fe-4S ferredoxin-type" evidence="12">
    <location>
        <begin position="153"/>
        <end position="183"/>
    </location>
</feature>
<evidence type="ECO:0000256" key="1">
    <source>
        <dbReference type="ARBA" id="ARBA00009433"/>
    </source>
</evidence>
<dbReference type="CDD" id="cd00207">
    <property type="entry name" value="fer2"/>
    <property type="match status" value="1"/>
</dbReference>
<dbReference type="PROSITE" id="PS51085">
    <property type="entry name" value="2FE2S_FER_2"/>
    <property type="match status" value="1"/>
</dbReference>
<dbReference type="InterPro" id="IPR050573">
    <property type="entry name" value="SDH/FRD_Iron-Sulfur"/>
</dbReference>
<evidence type="ECO:0000256" key="2">
    <source>
        <dbReference type="ARBA" id="ARBA00022485"/>
    </source>
</evidence>
<evidence type="ECO:0000256" key="10">
    <source>
        <dbReference type="RuleBase" id="RU361237"/>
    </source>
</evidence>
<dbReference type="SUPFAM" id="SSF54292">
    <property type="entry name" value="2Fe-2S ferredoxin-like"/>
    <property type="match status" value="1"/>
</dbReference>
<dbReference type="Pfam" id="PF13085">
    <property type="entry name" value="Fer2_3"/>
    <property type="match status" value="1"/>
</dbReference>
<dbReference type="GO" id="GO:0022904">
    <property type="term" value="P:respiratory electron transport chain"/>
    <property type="evidence" value="ECO:0007669"/>
    <property type="project" value="TreeGrafter"/>
</dbReference>
<dbReference type="AlphaFoldDB" id="A0A411PJK3"/>
<dbReference type="GO" id="GO:0051537">
    <property type="term" value="F:2 iron, 2 sulfur cluster binding"/>
    <property type="evidence" value="ECO:0007669"/>
    <property type="project" value="UniProtKB-KW"/>
</dbReference>
<keyword evidence="4 10" id="KW-0479">Metal-binding</keyword>
<dbReference type="PROSITE" id="PS00197">
    <property type="entry name" value="2FE2S_FER_1"/>
    <property type="match status" value="1"/>
</dbReference>
<keyword evidence="5" id="KW-0560">Oxidoreductase</keyword>
<dbReference type="GO" id="GO:0046872">
    <property type="term" value="F:metal ion binding"/>
    <property type="evidence" value="ECO:0007669"/>
    <property type="project" value="UniProtKB-KW"/>
</dbReference>
<keyword evidence="6 10" id="KW-0408">Iron</keyword>
<name>A0A411PJK3_9GAMM</name>
<evidence type="ECO:0000256" key="7">
    <source>
        <dbReference type="ARBA" id="ARBA00023014"/>
    </source>
</evidence>
<dbReference type="InterPro" id="IPR017896">
    <property type="entry name" value="4Fe4S_Fe-S-bd"/>
</dbReference>
<dbReference type="Gene3D" id="3.10.20.30">
    <property type="match status" value="1"/>
</dbReference>
<dbReference type="GO" id="GO:0008177">
    <property type="term" value="F:succinate dehydrogenase (quinone) activity"/>
    <property type="evidence" value="ECO:0007669"/>
    <property type="project" value="UniProtKB-EC"/>
</dbReference>
<dbReference type="InterPro" id="IPR025192">
    <property type="entry name" value="Succ_DH/fum_Rdtase_N"/>
</dbReference>
<dbReference type="OrthoDB" id="9804391at2"/>
<dbReference type="RefSeq" id="WP_130600795.1">
    <property type="nucleotide sequence ID" value="NZ_CP036200.1"/>
</dbReference>
<evidence type="ECO:0000256" key="4">
    <source>
        <dbReference type="ARBA" id="ARBA00022723"/>
    </source>
</evidence>
<accession>A0A411PJK3</accession>
<dbReference type="EC" id="1.3.5.1" evidence="10"/>
<comment type="cofactor">
    <cofactor evidence="10">
        <name>[2Fe-2S] cluster</name>
        <dbReference type="ChEBI" id="CHEBI:190135"/>
    </cofactor>
    <text evidence="10">Binds 1 [2Fe-2S] cluster.</text>
</comment>
<dbReference type="Gene3D" id="1.10.1060.10">
    <property type="entry name" value="Alpha-helical ferredoxin"/>
    <property type="match status" value="1"/>
</dbReference>
<keyword evidence="3 10" id="KW-0001">2Fe-2S</keyword>
<reference evidence="13 14" key="1">
    <citation type="submission" date="2019-02" db="EMBL/GenBank/DDBJ databases">
        <title>Shewanella sp. D4-2 isolated from Dokdo Island.</title>
        <authorList>
            <person name="Baek K."/>
        </authorList>
    </citation>
    <scope>NUCLEOTIDE SEQUENCE [LARGE SCALE GENOMIC DNA]</scope>
    <source>
        <strain evidence="13 14">D4-2</strain>
    </source>
</reference>
<dbReference type="PROSITE" id="PS51379">
    <property type="entry name" value="4FE4S_FER_2"/>
    <property type="match status" value="1"/>
</dbReference>
<dbReference type="SUPFAM" id="SSF46548">
    <property type="entry name" value="alpha-helical ferredoxin"/>
    <property type="match status" value="1"/>
</dbReference>
<dbReference type="InterPro" id="IPR001041">
    <property type="entry name" value="2Fe-2S_ferredoxin-type"/>
</dbReference>
<evidence type="ECO:0000313" key="14">
    <source>
        <dbReference type="Proteomes" id="UP000291106"/>
    </source>
</evidence>
<dbReference type="GO" id="GO:0051538">
    <property type="term" value="F:3 iron, 4 sulfur cluster binding"/>
    <property type="evidence" value="ECO:0007669"/>
    <property type="project" value="UniProtKB-KW"/>
</dbReference>
<dbReference type="InterPro" id="IPR004489">
    <property type="entry name" value="Succ_DH/fum_Rdtase_Fe-S"/>
</dbReference>
<dbReference type="EMBL" id="CP036200">
    <property type="protein sequence ID" value="QBF83560.1"/>
    <property type="molecule type" value="Genomic_DNA"/>
</dbReference>
<organism evidence="13 14">
    <name type="scientific">Shewanella maritima</name>
    <dbReference type="NCBI Taxonomy" id="2520507"/>
    <lineage>
        <taxon>Bacteria</taxon>
        <taxon>Pseudomonadati</taxon>
        <taxon>Pseudomonadota</taxon>
        <taxon>Gammaproteobacteria</taxon>
        <taxon>Alteromonadales</taxon>
        <taxon>Shewanellaceae</taxon>
        <taxon>Shewanella</taxon>
    </lineage>
</organism>
<evidence type="ECO:0000256" key="3">
    <source>
        <dbReference type="ARBA" id="ARBA00022714"/>
    </source>
</evidence>
<keyword evidence="7 10" id="KW-0411">Iron-sulfur</keyword>
<evidence type="ECO:0000313" key="13">
    <source>
        <dbReference type="EMBL" id="QBF83560.1"/>
    </source>
</evidence>
<evidence type="ECO:0000259" key="11">
    <source>
        <dbReference type="PROSITE" id="PS51085"/>
    </source>
</evidence>
<evidence type="ECO:0000259" key="12">
    <source>
        <dbReference type="PROSITE" id="PS51379"/>
    </source>
</evidence>
<gene>
    <name evidence="13" type="ORF">EXU30_13305</name>
</gene>
<evidence type="ECO:0000256" key="8">
    <source>
        <dbReference type="ARBA" id="ARBA00023075"/>
    </source>
</evidence>
<protein>
    <recommendedName>
        <fullName evidence="10">Fumarate reductase iron-sulfur subunit</fullName>
        <ecNumber evidence="10">1.3.5.1</ecNumber>
    </recommendedName>
</protein>
<dbReference type="GO" id="GO:0006099">
    <property type="term" value="P:tricarboxylic acid cycle"/>
    <property type="evidence" value="ECO:0007669"/>
    <property type="project" value="InterPro"/>
</dbReference>
<comment type="catalytic activity">
    <reaction evidence="10">
        <text>a menaquinone + succinate = a menaquinol + fumarate</text>
        <dbReference type="Rhea" id="RHEA:27834"/>
        <dbReference type="Rhea" id="RHEA-COMP:9537"/>
        <dbReference type="Rhea" id="RHEA-COMP:9539"/>
        <dbReference type="ChEBI" id="CHEBI:16374"/>
        <dbReference type="ChEBI" id="CHEBI:18151"/>
        <dbReference type="ChEBI" id="CHEBI:29806"/>
        <dbReference type="ChEBI" id="CHEBI:30031"/>
        <dbReference type="EC" id="1.3.5.1"/>
    </reaction>
</comment>
<dbReference type="Proteomes" id="UP000291106">
    <property type="component" value="Chromosome"/>
</dbReference>
<keyword evidence="8" id="KW-0830">Ubiquinone</keyword>
<keyword evidence="2 10" id="KW-0004">4Fe-4S</keyword>
<dbReference type="PANTHER" id="PTHR11921">
    <property type="entry name" value="SUCCINATE DEHYDROGENASE IRON-SULFUR PROTEIN"/>
    <property type="match status" value="1"/>
</dbReference>
<dbReference type="NCBIfam" id="TIGR00384">
    <property type="entry name" value="dhsB"/>
    <property type="match status" value="1"/>
</dbReference>
<dbReference type="InterPro" id="IPR006058">
    <property type="entry name" value="2Fe2S_fd_BS"/>
</dbReference>
<comment type="subunit">
    <text evidence="9">Part of an enzyme complex containing three subunits: a flavoprotein (frdA), an iron-sulfur protein (frdB), and diheme cytochrome b (frdC).</text>
</comment>
<dbReference type="KEGG" id="smai:EXU30_13305"/>
<dbReference type="InterPro" id="IPR012675">
    <property type="entry name" value="Beta-grasp_dom_sf"/>
</dbReference>
<comment type="cofactor">
    <cofactor evidence="10">
        <name>[3Fe-4S] cluster</name>
        <dbReference type="ChEBI" id="CHEBI:21137"/>
    </cofactor>
    <text evidence="10">Binds 1 [3Fe-4S] cluster.</text>
</comment>
<feature type="domain" description="2Fe-2S ferredoxin-type" evidence="11">
    <location>
        <begin position="30"/>
        <end position="106"/>
    </location>
</feature>
<dbReference type="NCBIfam" id="NF010071">
    <property type="entry name" value="PRK13552.1"/>
    <property type="match status" value="1"/>
</dbReference>
<sequence>MTQANQTQALAQGRKLRFEIFRYDPQDKNDKPKMVTYELTEAPGMTVFIALNLLREQQDPSLQFDFVCRAGICGSCAMVINGKPTLACRTLTANYGDGVIKLMPLPGFELIGDLSVNTGKFMRELAERLQLWLQPLQDEANIHRLEKPMAPEEAAKLYELERCVECGVCVSACATKQMRDTFVGAVGMMKLARFELDSRDARSAEDFYHVIGNQDGVFGCMTLLGCQDNCPKDLPHMQQIAYLRRKMATTLVEHERIAVVNQ</sequence>
<comment type="similarity">
    <text evidence="1 10">Belongs to the succinate dehydrogenase/fumarate reductase iron-sulfur protein family.</text>
</comment>
<comment type="cofactor">
    <cofactor evidence="10">
        <name>[4Fe-4S] cluster</name>
        <dbReference type="ChEBI" id="CHEBI:49883"/>
    </cofactor>
    <text evidence="10">Binds 1 [4Fe-4S] cluster.</text>
</comment>
<keyword evidence="14" id="KW-1185">Reference proteome</keyword>
<dbReference type="FunFam" id="1.10.1060.10:FF:000003">
    <property type="entry name" value="Succinate dehydrogenase iron-sulfur subunit"/>
    <property type="match status" value="1"/>
</dbReference>
<evidence type="ECO:0000256" key="9">
    <source>
        <dbReference type="ARBA" id="ARBA00066269"/>
    </source>
</evidence>
<dbReference type="InterPro" id="IPR036010">
    <property type="entry name" value="2Fe-2S_ferredoxin-like_sf"/>
</dbReference>
<dbReference type="Pfam" id="PF13183">
    <property type="entry name" value="Fer4_8"/>
    <property type="match status" value="1"/>
</dbReference>
<proteinExistence type="inferred from homology"/>